<evidence type="ECO:0000256" key="7">
    <source>
        <dbReference type="ARBA" id="ARBA00033367"/>
    </source>
</evidence>
<dbReference type="SUPFAM" id="SSF75005">
    <property type="entry name" value="Arabinanase/levansucrase/invertase"/>
    <property type="match status" value="1"/>
</dbReference>
<dbReference type="InterPro" id="IPR023296">
    <property type="entry name" value="Glyco_hydro_beta-prop_sf"/>
</dbReference>
<evidence type="ECO:0000256" key="8">
    <source>
        <dbReference type="RuleBase" id="RU362110"/>
    </source>
</evidence>
<comment type="pathway">
    <text evidence="1 9">Glycan biosynthesis; sucrose metabolism.</text>
</comment>
<evidence type="ECO:0000313" key="12">
    <source>
        <dbReference type="EMBL" id="ODP27574.1"/>
    </source>
</evidence>
<evidence type="ECO:0000259" key="11">
    <source>
        <dbReference type="Pfam" id="PF08244"/>
    </source>
</evidence>
<dbReference type="Gene3D" id="2.115.10.20">
    <property type="entry name" value="Glycosyl hydrolase domain, family 43"/>
    <property type="match status" value="1"/>
</dbReference>
<comment type="similarity">
    <text evidence="2 8">Belongs to the glycosyl hydrolase 32 family.</text>
</comment>
<dbReference type="GO" id="GO:0004564">
    <property type="term" value="F:beta-fructofuranosidase activity"/>
    <property type="evidence" value="ECO:0007669"/>
    <property type="project" value="UniProtKB-EC"/>
</dbReference>
<keyword evidence="5 8" id="KW-0378">Hydrolase</keyword>
<evidence type="ECO:0000313" key="13">
    <source>
        <dbReference type="Proteomes" id="UP000094578"/>
    </source>
</evidence>
<dbReference type="GO" id="GO:0005985">
    <property type="term" value="P:sucrose metabolic process"/>
    <property type="evidence" value="ECO:0007669"/>
    <property type="project" value="UniProtKB-UniPathway"/>
</dbReference>
<dbReference type="PATRIC" id="fig|1886670.3.peg.3077"/>
<dbReference type="CDD" id="cd08996">
    <property type="entry name" value="GH32_FFase"/>
    <property type="match status" value="1"/>
</dbReference>
<dbReference type="RefSeq" id="WP_083243554.1">
    <property type="nucleotide sequence ID" value="NZ_MDER01000051.1"/>
</dbReference>
<comment type="catalytic activity">
    <reaction evidence="8">
        <text>Hydrolysis of terminal non-reducing beta-D-fructofuranoside residues in beta-D-fructofuranosides.</text>
        <dbReference type="EC" id="3.2.1.26"/>
    </reaction>
</comment>
<evidence type="ECO:0000256" key="3">
    <source>
        <dbReference type="ARBA" id="ARBA00012758"/>
    </source>
</evidence>
<evidence type="ECO:0000256" key="1">
    <source>
        <dbReference type="ARBA" id="ARBA00004914"/>
    </source>
</evidence>
<gene>
    <name evidence="12" type="ORF">PTI45_03029</name>
</gene>
<dbReference type="EC" id="3.2.1.26" evidence="3 8"/>
<dbReference type="InterPro" id="IPR006232">
    <property type="entry name" value="Suc6P_hydrolase"/>
</dbReference>
<keyword evidence="9" id="KW-0963">Cytoplasm</keyword>
<comment type="subcellular location">
    <subcellularLocation>
        <location evidence="9">Cytoplasm</location>
    </subcellularLocation>
</comment>
<dbReference type="AlphaFoldDB" id="A0A1E3L1J4"/>
<reference evidence="12 13" key="1">
    <citation type="submission" date="2016-08" db="EMBL/GenBank/DDBJ databases">
        <title>Genome sequencing of Paenibacillus sp. TI45-13ar, isolated from Korean traditional nuruk.</title>
        <authorList>
            <person name="Kim S.-J."/>
        </authorList>
    </citation>
    <scope>NUCLEOTIDE SEQUENCE [LARGE SCALE GENOMIC DNA]</scope>
    <source>
        <strain evidence="12 13">TI45-13ar</strain>
    </source>
</reference>
<dbReference type="Pfam" id="PF08244">
    <property type="entry name" value="Glyco_hydro_32C"/>
    <property type="match status" value="1"/>
</dbReference>
<dbReference type="Proteomes" id="UP000094578">
    <property type="component" value="Unassembled WGS sequence"/>
</dbReference>
<dbReference type="InterPro" id="IPR013189">
    <property type="entry name" value="Glyco_hydro_32_C"/>
</dbReference>
<feature type="domain" description="Glycosyl hydrolase family 32 N-terminal" evidence="10">
    <location>
        <begin position="28"/>
        <end position="336"/>
    </location>
</feature>
<sequence length="490" mass="56406">MSYSIERANHFVAESKHLLVDQYRLHYHFMGEFGWINDPNGFVQYKGEYHLFYQYHPYQPVWGPMHWGHAVSKDLIEWRHLPVALAPDQEYDRDGCFSGSAIEHNDSLYLLYTGHIMTGPDITKDYYQVQNLAISQDGILFTKDAHNPVINTDQIPAHTSQKDFRDPKVFERNGQFYMVLGSNDDQGKGLILLYRSVDLHTWEYMNVMAQSDGTLGDNWECPDVFDLDGIDVLMMSPQRMSPQGNNYHNLHSTVYMLGKLDTDTGIFDYKQYIPIDYGFDFYACQTTLDQQGRRIMIGWMDSWEALMPTQNGHHWAGAMTLPREVIRDGERLLFRPVAELEQSRLEGLHAESFEVQGQQVLDYRGESYEIELNVDVSKSEEFAIHLRTGEAETTVLSYSPLEQLFRFNRDQSGIGPGGERITSLTTSEGQLHLRIFVDLSSVEVFLQDGEKVMTGRIYPQPESQGIALYSNGITQVQSLHIWNLVQPEQI</sequence>
<organism evidence="12 13">
    <name type="scientific">Paenibacillus nuruki</name>
    <dbReference type="NCBI Taxonomy" id="1886670"/>
    <lineage>
        <taxon>Bacteria</taxon>
        <taxon>Bacillati</taxon>
        <taxon>Bacillota</taxon>
        <taxon>Bacilli</taxon>
        <taxon>Bacillales</taxon>
        <taxon>Paenibacillaceae</taxon>
        <taxon>Paenibacillus</taxon>
    </lineage>
</organism>
<comment type="function">
    <text evidence="9">Enables the bacterium to metabolize sucrose as a sole carbon source.</text>
</comment>
<dbReference type="InterPro" id="IPR013320">
    <property type="entry name" value="ConA-like_dom_sf"/>
</dbReference>
<name>A0A1E3L1J4_9BACL</name>
<evidence type="ECO:0000256" key="4">
    <source>
        <dbReference type="ARBA" id="ARBA00019623"/>
    </source>
</evidence>
<accession>A0A1E3L1J4</accession>
<dbReference type="SMART" id="SM00640">
    <property type="entry name" value="Glyco_32"/>
    <property type="match status" value="1"/>
</dbReference>
<protein>
    <recommendedName>
        <fullName evidence="4 8">Sucrose-6-phosphate hydrolase</fullName>
        <ecNumber evidence="3 8">3.2.1.26</ecNumber>
    </recommendedName>
    <alternativeName>
        <fullName evidence="7 9">Invertase</fullName>
    </alternativeName>
</protein>
<evidence type="ECO:0000256" key="5">
    <source>
        <dbReference type="ARBA" id="ARBA00022801"/>
    </source>
</evidence>
<comment type="caution">
    <text evidence="12">The sequence shown here is derived from an EMBL/GenBank/DDBJ whole genome shotgun (WGS) entry which is preliminary data.</text>
</comment>
<evidence type="ECO:0000256" key="9">
    <source>
        <dbReference type="RuleBase" id="RU365015"/>
    </source>
</evidence>
<dbReference type="Gene3D" id="2.60.120.560">
    <property type="entry name" value="Exo-inulinase, domain 1"/>
    <property type="match status" value="1"/>
</dbReference>
<evidence type="ECO:0000256" key="2">
    <source>
        <dbReference type="ARBA" id="ARBA00009902"/>
    </source>
</evidence>
<dbReference type="UniPathway" id="UPA00238"/>
<dbReference type="Pfam" id="PF00251">
    <property type="entry name" value="Glyco_hydro_32N"/>
    <property type="match status" value="1"/>
</dbReference>
<keyword evidence="6 8" id="KW-0326">Glycosidase</keyword>
<evidence type="ECO:0000256" key="6">
    <source>
        <dbReference type="ARBA" id="ARBA00023295"/>
    </source>
</evidence>
<feature type="domain" description="Glycosyl hydrolase family 32 C-terminal" evidence="11">
    <location>
        <begin position="350"/>
        <end position="483"/>
    </location>
</feature>
<dbReference type="InterPro" id="IPR013148">
    <property type="entry name" value="Glyco_hydro_32_N"/>
</dbReference>
<dbReference type="SUPFAM" id="SSF49899">
    <property type="entry name" value="Concanavalin A-like lectins/glucanases"/>
    <property type="match status" value="1"/>
</dbReference>
<dbReference type="GO" id="GO:0005737">
    <property type="term" value="C:cytoplasm"/>
    <property type="evidence" value="ECO:0007669"/>
    <property type="project" value="UniProtKB-SubCell"/>
</dbReference>
<dbReference type="InterPro" id="IPR001362">
    <property type="entry name" value="Glyco_hydro_32"/>
</dbReference>
<evidence type="ECO:0000259" key="10">
    <source>
        <dbReference type="Pfam" id="PF00251"/>
    </source>
</evidence>
<dbReference type="PANTHER" id="PTHR43101:SF1">
    <property type="entry name" value="BETA-FRUCTOSIDASE"/>
    <property type="match status" value="1"/>
</dbReference>
<dbReference type="NCBIfam" id="TIGR01322">
    <property type="entry name" value="scrB_fam"/>
    <property type="match status" value="1"/>
</dbReference>
<proteinExistence type="inferred from homology"/>
<dbReference type="PANTHER" id="PTHR43101">
    <property type="entry name" value="BETA-FRUCTOSIDASE"/>
    <property type="match status" value="1"/>
</dbReference>
<dbReference type="InterPro" id="IPR051214">
    <property type="entry name" value="GH32_Enzymes"/>
</dbReference>
<keyword evidence="13" id="KW-1185">Reference proteome</keyword>
<keyword evidence="9" id="KW-0119">Carbohydrate metabolism</keyword>
<dbReference type="STRING" id="1886670.PTI45_03029"/>
<dbReference type="EMBL" id="MDER01000051">
    <property type="protein sequence ID" value="ODP27574.1"/>
    <property type="molecule type" value="Genomic_DNA"/>
</dbReference>